<dbReference type="PROSITE" id="PS00463">
    <property type="entry name" value="ZN2_CY6_FUNGAL_1"/>
    <property type="match status" value="1"/>
</dbReference>
<dbReference type="PROSITE" id="PS50048">
    <property type="entry name" value="ZN2_CY6_FUNGAL_2"/>
    <property type="match status" value="1"/>
</dbReference>
<organism evidence="8 9">
    <name type="scientific">Aspergillus caelatus</name>
    <dbReference type="NCBI Taxonomy" id="61420"/>
    <lineage>
        <taxon>Eukaryota</taxon>
        <taxon>Fungi</taxon>
        <taxon>Dikarya</taxon>
        <taxon>Ascomycota</taxon>
        <taxon>Pezizomycotina</taxon>
        <taxon>Eurotiomycetes</taxon>
        <taxon>Eurotiomycetidae</taxon>
        <taxon>Eurotiales</taxon>
        <taxon>Aspergillaceae</taxon>
        <taxon>Aspergillus</taxon>
        <taxon>Aspergillus subgen. Circumdati</taxon>
    </lineage>
</organism>
<evidence type="ECO:0000256" key="6">
    <source>
        <dbReference type="ARBA" id="ARBA00023242"/>
    </source>
</evidence>
<dbReference type="InterPro" id="IPR001138">
    <property type="entry name" value="Zn2Cys6_DnaBD"/>
</dbReference>
<dbReference type="GeneID" id="43654720"/>
<evidence type="ECO:0000313" key="9">
    <source>
        <dbReference type="Proteomes" id="UP000326268"/>
    </source>
</evidence>
<reference evidence="8 9" key="1">
    <citation type="submission" date="2019-04" db="EMBL/GenBank/DDBJ databases">
        <title>Friends and foes A comparative genomics studyof 23 Aspergillus species from section Flavi.</title>
        <authorList>
            <consortium name="DOE Joint Genome Institute"/>
            <person name="Kjaerbolling I."/>
            <person name="Vesth T."/>
            <person name="Frisvad J.C."/>
            <person name="Nybo J.L."/>
            <person name="Theobald S."/>
            <person name="Kildgaard S."/>
            <person name="Isbrandt T."/>
            <person name="Kuo A."/>
            <person name="Sato A."/>
            <person name="Lyhne E.K."/>
            <person name="Kogle M.E."/>
            <person name="Wiebenga A."/>
            <person name="Kun R.S."/>
            <person name="Lubbers R.J."/>
            <person name="Makela M.R."/>
            <person name="Barry K."/>
            <person name="Chovatia M."/>
            <person name="Clum A."/>
            <person name="Daum C."/>
            <person name="Haridas S."/>
            <person name="He G."/>
            <person name="LaButti K."/>
            <person name="Lipzen A."/>
            <person name="Mondo S."/>
            <person name="Riley R."/>
            <person name="Salamov A."/>
            <person name="Simmons B.A."/>
            <person name="Magnuson J.K."/>
            <person name="Henrissat B."/>
            <person name="Mortensen U.H."/>
            <person name="Larsen T.O."/>
            <person name="Devries R.P."/>
            <person name="Grigoriev I.V."/>
            <person name="Machida M."/>
            <person name="Baker S.E."/>
            <person name="Andersen M.R."/>
        </authorList>
    </citation>
    <scope>NUCLEOTIDE SEQUENCE [LARGE SCALE GENOMIC DNA]</scope>
    <source>
        <strain evidence="8 9">CBS 763.97</strain>
    </source>
</reference>
<dbReference type="Proteomes" id="UP000326268">
    <property type="component" value="Unassembled WGS sequence"/>
</dbReference>
<dbReference type="AlphaFoldDB" id="A0A5N7A624"/>
<keyword evidence="9" id="KW-1185">Reference proteome</keyword>
<evidence type="ECO:0000313" key="8">
    <source>
        <dbReference type="EMBL" id="KAE8365317.1"/>
    </source>
</evidence>
<dbReference type="Pfam" id="PF00172">
    <property type="entry name" value="Zn_clus"/>
    <property type="match status" value="1"/>
</dbReference>
<evidence type="ECO:0000256" key="1">
    <source>
        <dbReference type="ARBA" id="ARBA00004123"/>
    </source>
</evidence>
<dbReference type="CDD" id="cd12148">
    <property type="entry name" value="fungal_TF_MHR"/>
    <property type="match status" value="1"/>
</dbReference>
<dbReference type="Gene3D" id="4.10.240.10">
    <property type="entry name" value="Zn(2)-C6 fungal-type DNA-binding domain"/>
    <property type="match status" value="1"/>
</dbReference>
<dbReference type="EMBL" id="ML737633">
    <property type="protein sequence ID" value="KAE8365317.1"/>
    <property type="molecule type" value="Genomic_DNA"/>
</dbReference>
<dbReference type="InterPro" id="IPR050815">
    <property type="entry name" value="TF_fung"/>
</dbReference>
<feature type="domain" description="Zn(2)-C6 fungal-type" evidence="7">
    <location>
        <begin position="14"/>
        <end position="44"/>
    </location>
</feature>
<dbReference type="RefSeq" id="XP_031928398.1">
    <property type="nucleotide sequence ID" value="XM_032070274.1"/>
</dbReference>
<evidence type="ECO:0000259" key="7">
    <source>
        <dbReference type="PROSITE" id="PS50048"/>
    </source>
</evidence>
<evidence type="ECO:0000256" key="4">
    <source>
        <dbReference type="ARBA" id="ARBA00023125"/>
    </source>
</evidence>
<dbReference type="SMART" id="SM00066">
    <property type="entry name" value="GAL4"/>
    <property type="match status" value="1"/>
</dbReference>
<evidence type="ECO:0000256" key="3">
    <source>
        <dbReference type="ARBA" id="ARBA00023015"/>
    </source>
</evidence>
<gene>
    <name evidence="8" type="ORF">BDV27DRAFT_144550</name>
</gene>
<keyword evidence="4" id="KW-0238">DNA-binding</keyword>
<sequence length="681" mass="77732">MPRGPIERLRAYQACQNCRKKKIRCPSEKPACSSCTRLNQTCIYDVPRSSDRLADLETKVDLILSATEQRDDSGSIDEDLAHEWAHDVPNAQAITSSTYSILGAPNSSLKPFCSPQPELQIPIRDNSGSAFTHGLDVYFQRVHRQPIWCFDRQDLGCITQLSEELRYSILELTARFSHDHDPQRYGESARRSIMLRIANDKVGLETIESLCLLAYSAFLDGNMQLGQFYLGLGFQLCRSAKLDPSSRLMGSPITEREKRLFWSLQSLEQFYGDQGGVLRQTPEVWRPYYLSHSNDVEFPSEPDGGSTVSDVGIWSFSVHFGWVWSRVREYVFDCSQKKLTEPWRLDSVYAKVLSDLTEIENKVPLHHRYDVVRFFERRPDEVNLNKDYWLPWLKLQFTWHSIMTMINHPFLYITASQHHPNLTIPNTFWRKSSELVLLHATWIARTIDMAQEKKLQLLDPFFAHAAAIAATVHLYFGCTADSRLRKKSKTDFEKCQKFLQGFSSFSPACESLGQLLDELSRIASQSDPIDYEWMPSRRQINIPLMWAVLKFDISRSQALRSTVLANSPNTPSNAVDELERNQALEISVTATTTGVTINPALGHDSQLPPYQAGPISPEFRSDNASPDIVIPSAERFLLHSPWLWAQLSQFTHMEDGDDFLPDSPSNTLSNGFSSWWNMGNL</sequence>
<dbReference type="SUPFAM" id="SSF57701">
    <property type="entry name" value="Zn2/Cys6 DNA-binding domain"/>
    <property type="match status" value="1"/>
</dbReference>
<dbReference type="GO" id="GO:0009893">
    <property type="term" value="P:positive regulation of metabolic process"/>
    <property type="evidence" value="ECO:0007669"/>
    <property type="project" value="UniProtKB-ARBA"/>
</dbReference>
<keyword evidence="5" id="KW-0804">Transcription</keyword>
<dbReference type="GO" id="GO:0005634">
    <property type="term" value="C:nucleus"/>
    <property type="evidence" value="ECO:0007669"/>
    <property type="project" value="UniProtKB-SubCell"/>
</dbReference>
<name>A0A5N7A624_9EURO</name>
<protein>
    <recommendedName>
        <fullName evidence="7">Zn(2)-C6 fungal-type domain-containing protein</fullName>
    </recommendedName>
</protein>
<evidence type="ECO:0000256" key="5">
    <source>
        <dbReference type="ARBA" id="ARBA00023163"/>
    </source>
</evidence>
<accession>A0A5N7A624</accession>
<dbReference type="GO" id="GO:0008270">
    <property type="term" value="F:zinc ion binding"/>
    <property type="evidence" value="ECO:0007669"/>
    <property type="project" value="InterPro"/>
</dbReference>
<proteinExistence type="predicted"/>
<keyword evidence="3" id="KW-0805">Transcription regulation</keyword>
<dbReference type="InterPro" id="IPR036864">
    <property type="entry name" value="Zn2-C6_fun-type_DNA-bd_sf"/>
</dbReference>
<dbReference type="PANTHER" id="PTHR47338:SF6">
    <property type="entry name" value="ZN(II)2CYS6 TRANSCRIPTION FACTOR (EUROFUNG)"/>
    <property type="match status" value="1"/>
</dbReference>
<comment type="subcellular location">
    <subcellularLocation>
        <location evidence="1">Nucleus</location>
    </subcellularLocation>
</comment>
<dbReference type="PANTHER" id="PTHR47338">
    <property type="entry name" value="ZN(II)2CYS6 TRANSCRIPTION FACTOR (EUROFUNG)-RELATED"/>
    <property type="match status" value="1"/>
</dbReference>
<dbReference type="OrthoDB" id="426882at2759"/>
<keyword evidence="2" id="KW-0479">Metal-binding</keyword>
<dbReference type="GO" id="GO:0000981">
    <property type="term" value="F:DNA-binding transcription factor activity, RNA polymerase II-specific"/>
    <property type="evidence" value="ECO:0007669"/>
    <property type="project" value="InterPro"/>
</dbReference>
<keyword evidence="6" id="KW-0539">Nucleus</keyword>
<evidence type="ECO:0000256" key="2">
    <source>
        <dbReference type="ARBA" id="ARBA00022723"/>
    </source>
</evidence>
<dbReference type="GO" id="GO:0003677">
    <property type="term" value="F:DNA binding"/>
    <property type="evidence" value="ECO:0007669"/>
    <property type="project" value="UniProtKB-KW"/>
</dbReference>
<dbReference type="CDD" id="cd00067">
    <property type="entry name" value="GAL4"/>
    <property type="match status" value="1"/>
</dbReference>